<sequence length="137" mass="15632">MSRSFERYIIYVASGWQIVTGFITMFFYATYIKKQGVEASLGNLQFAERKGMESLFDSLFTYTVTYGLFFILIGSLNILFAKKILKDETIQYKLPLYWIGLAVICYFLSDFISVALLMTGAVIVLAKNKPIKAANRE</sequence>
<organism evidence="2 3">
    <name type="scientific">Mesobacillus stamsii</name>
    <dbReference type="NCBI Taxonomy" id="225347"/>
    <lineage>
        <taxon>Bacteria</taxon>
        <taxon>Bacillati</taxon>
        <taxon>Bacillota</taxon>
        <taxon>Bacilli</taxon>
        <taxon>Bacillales</taxon>
        <taxon>Bacillaceae</taxon>
        <taxon>Mesobacillus</taxon>
    </lineage>
</organism>
<evidence type="ECO:0000313" key="3">
    <source>
        <dbReference type="Proteomes" id="UP001242313"/>
    </source>
</evidence>
<evidence type="ECO:0000313" key="2">
    <source>
        <dbReference type="EMBL" id="MDQ0415082.1"/>
    </source>
</evidence>
<keyword evidence="1" id="KW-1133">Transmembrane helix</keyword>
<name>A0ABU0FYS2_9BACI</name>
<reference evidence="2 3" key="1">
    <citation type="submission" date="2023-07" db="EMBL/GenBank/DDBJ databases">
        <title>Genomic Encyclopedia of Type Strains, Phase IV (KMG-IV): sequencing the most valuable type-strain genomes for metagenomic binning, comparative biology and taxonomic classification.</title>
        <authorList>
            <person name="Goeker M."/>
        </authorList>
    </citation>
    <scope>NUCLEOTIDE SEQUENCE [LARGE SCALE GENOMIC DNA]</scope>
    <source>
        <strain evidence="2 3">DSM 19598</strain>
    </source>
</reference>
<keyword evidence="3" id="KW-1185">Reference proteome</keyword>
<dbReference type="Proteomes" id="UP001242313">
    <property type="component" value="Unassembled WGS sequence"/>
</dbReference>
<evidence type="ECO:0000256" key="1">
    <source>
        <dbReference type="SAM" id="Phobius"/>
    </source>
</evidence>
<gene>
    <name evidence="2" type="ORF">J2S25_003305</name>
</gene>
<protein>
    <submittedName>
        <fullName evidence="2">Amino acid transporter</fullName>
    </submittedName>
</protein>
<keyword evidence="1" id="KW-0472">Membrane</keyword>
<accession>A0ABU0FYS2</accession>
<comment type="caution">
    <text evidence="2">The sequence shown here is derived from an EMBL/GenBank/DDBJ whole genome shotgun (WGS) entry which is preliminary data.</text>
</comment>
<feature type="transmembrane region" description="Helical" evidence="1">
    <location>
        <begin position="101"/>
        <end position="126"/>
    </location>
</feature>
<feature type="transmembrane region" description="Helical" evidence="1">
    <location>
        <begin position="59"/>
        <end position="80"/>
    </location>
</feature>
<proteinExistence type="predicted"/>
<feature type="transmembrane region" description="Helical" evidence="1">
    <location>
        <begin position="9"/>
        <end position="31"/>
    </location>
</feature>
<keyword evidence="1" id="KW-0812">Transmembrane</keyword>
<dbReference type="EMBL" id="JAUSUN010000025">
    <property type="protein sequence ID" value="MDQ0415082.1"/>
    <property type="molecule type" value="Genomic_DNA"/>
</dbReference>
<dbReference type="RefSeq" id="WP_307192380.1">
    <property type="nucleotide sequence ID" value="NZ_JAUSUN010000025.1"/>
</dbReference>